<reference evidence="3" key="1">
    <citation type="journal article" date="2019" name="Int. J. Syst. Evol. Microbiol.">
        <title>The Global Catalogue of Microorganisms (GCM) 10K type strain sequencing project: providing services to taxonomists for standard genome sequencing and annotation.</title>
        <authorList>
            <consortium name="The Broad Institute Genomics Platform"/>
            <consortium name="The Broad Institute Genome Sequencing Center for Infectious Disease"/>
            <person name="Wu L."/>
            <person name="Ma J."/>
        </authorList>
    </citation>
    <scope>NUCLEOTIDE SEQUENCE [LARGE SCALE GENOMIC DNA]</scope>
    <source>
        <strain evidence="3">JCM 16343</strain>
    </source>
</reference>
<keyword evidence="1" id="KW-0472">Membrane</keyword>
<dbReference type="Proteomes" id="UP001501787">
    <property type="component" value="Unassembled WGS sequence"/>
</dbReference>
<sequence>MDTELLNKVPEQAAYREEEIIKQYEYRPAKWYGVFCLVPSLALCWTAVQDALNNEAGVILNHISLSPNMAIYFAWGSALLFFMVACFGLTLLIQSFQKPHSITLYDSKIIAPKRPISNKLMTVRYQDIHKFEVTAVGKLHQIIIHTTMEKVVISDMNFADKSLFIEMLHTLMYKVPSRSLEV</sequence>
<dbReference type="EMBL" id="BAAAFR010000001">
    <property type="protein sequence ID" value="GAA0309898.1"/>
    <property type="molecule type" value="Genomic_DNA"/>
</dbReference>
<evidence type="ECO:0000313" key="3">
    <source>
        <dbReference type="Proteomes" id="UP001501787"/>
    </source>
</evidence>
<feature type="transmembrane region" description="Helical" evidence="1">
    <location>
        <begin position="31"/>
        <end position="49"/>
    </location>
</feature>
<keyword evidence="1" id="KW-1133">Transmembrane helix</keyword>
<keyword evidence="3" id="KW-1185">Reference proteome</keyword>
<accession>A0ABP3FCK0</accession>
<proteinExistence type="predicted"/>
<name>A0ABP3FCK0_9GAMM</name>
<comment type="caution">
    <text evidence="2">The sequence shown here is derived from an EMBL/GenBank/DDBJ whole genome shotgun (WGS) entry which is preliminary data.</text>
</comment>
<protein>
    <recommendedName>
        <fullName evidence="4">PH domain-containing protein</fullName>
    </recommendedName>
</protein>
<organism evidence="2 3">
    <name type="scientific">Psychrobacter aestuarii</name>
    <dbReference type="NCBI Taxonomy" id="556327"/>
    <lineage>
        <taxon>Bacteria</taxon>
        <taxon>Pseudomonadati</taxon>
        <taxon>Pseudomonadota</taxon>
        <taxon>Gammaproteobacteria</taxon>
        <taxon>Moraxellales</taxon>
        <taxon>Moraxellaceae</taxon>
        <taxon>Psychrobacter</taxon>
    </lineage>
</organism>
<gene>
    <name evidence="2" type="ORF">GCM10009129_03870</name>
</gene>
<evidence type="ECO:0000256" key="1">
    <source>
        <dbReference type="SAM" id="Phobius"/>
    </source>
</evidence>
<evidence type="ECO:0008006" key="4">
    <source>
        <dbReference type="Google" id="ProtNLM"/>
    </source>
</evidence>
<keyword evidence="1" id="KW-0812">Transmembrane</keyword>
<feature type="transmembrane region" description="Helical" evidence="1">
    <location>
        <begin position="69"/>
        <end position="93"/>
    </location>
</feature>
<evidence type="ECO:0000313" key="2">
    <source>
        <dbReference type="EMBL" id="GAA0309898.1"/>
    </source>
</evidence>
<dbReference type="RefSeq" id="WP_201504086.1">
    <property type="nucleotide sequence ID" value="NZ_BAAAFR010000001.1"/>
</dbReference>